<protein>
    <submittedName>
        <fullName evidence="1">Uncharacterized protein</fullName>
    </submittedName>
</protein>
<organism evidence="1 2">
    <name type="scientific">Phanerochaete sordida</name>
    <dbReference type="NCBI Taxonomy" id="48140"/>
    <lineage>
        <taxon>Eukaryota</taxon>
        <taxon>Fungi</taxon>
        <taxon>Dikarya</taxon>
        <taxon>Basidiomycota</taxon>
        <taxon>Agaricomycotina</taxon>
        <taxon>Agaricomycetes</taxon>
        <taxon>Polyporales</taxon>
        <taxon>Phanerochaetaceae</taxon>
        <taxon>Phanerochaete</taxon>
    </lineage>
</organism>
<accession>A0A9P3GGY7</accession>
<evidence type="ECO:0000313" key="2">
    <source>
        <dbReference type="Proteomes" id="UP000703269"/>
    </source>
</evidence>
<name>A0A9P3GGY7_9APHY</name>
<sequence length="110" mass="11766">MSTTIVGTAQKSDSLTFYAAFMLNKDTLRVYVGNSDTALPDFRVSDAKLTYTSESDLMGNFDHDIKVGNDLVIEISSGATIRGKLTGFGAASMSGTGHWIDVPLDPKSPD</sequence>
<dbReference type="EMBL" id="BPQB01000033">
    <property type="protein sequence ID" value="GJE93510.1"/>
    <property type="molecule type" value="Genomic_DNA"/>
</dbReference>
<dbReference type="Proteomes" id="UP000703269">
    <property type="component" value="Unassembled WGS sequence"/>
</dbReference>
<proteinExistence type="predicted"/>
<gene>
    <name evidence="1" type="ORF">PsYK624_096690</name>
</gene>
<dbReference type="AlphaFoldDB" id="A0A9P3GGY7"/>
<keyword evidence="2" id="KW-1185">Reference proteome</keyword>
<evidence type="ECO:0000313" key="1">
    <source>
        <dbReference type="EMBL" id="GJE93510.1"/>
    </source>
</evidence>
<reference evidence="1 2" key="1">
    <citation type="submission" date="2021-08" db="EMBL/GenBank/DDBJ databases">
        <title>Draft Genome Sequence of Phanerochaete sordida strain YK-624.</title>
        <authorList>
            <person name="Mori T."/>
            <person name="Dohra H."/>
            <person name="Suzuki T."/>
            <person name="Kawagishi H."/>
            <person name="Hirai H."/>
        </authorList>
    </citation>
    <scope>NUCLEOTIDE SEQUENCE [LARGE SCALE GENOMIC DNA]</scope>
    <source>
        <strain evidence="1 2">YK-624</strain>
    </source>
</reference>
<comment type="caution">
    <text evidence="1">The sequence shown here is derived from an EMBL/GenBank/DDBJ whole genome shotgun (WGS) entry which is preliminary data.</text>
</comment>